<evidence type="ECO:0000313" key="1">
    <source>
        <dbReference type="EMBL" id="KAJ1149009.1"/>
    </source>
</evidence>
<name>A0AAV7R886_PLEWA</name>
<evidence type="ECO:0000313" key="2">
    <source>
        <dbReference type="Proteomes" id="UP001066276"/>
    </source>
</evidence>
<proteinExistence type="predicted"/>
<evidence type="ECO:0008006" key="3">
    <source>
        <dbReference type="Google" id="ProtNLM"/>
    </source>
</evidence>
<dbReference type="AlphaFoldDB" id="A0AAV7R886"/>
<accession>A0AAV7R886</accession>
<organism evidence="1 2">
    <name type="scientific">Pleurodeles waltl</name>
    <name type="common">Iberian ribbed newt</name>
    <dbReference type="NCBI Taxonomy" id="8319"/>
    <lineage>
        <taxon>Eukaryota</taxon>
        <taxon>Metazoa</taxon>
        <taxon>Chordata</taxon>
        <taxon>Craniata</taxon>
        <taxon>Vertebrata</taxon>
        <taxon>Euteleostomi</taxon>
        <taxon>Amphibia</taxon>
        <taxon>Batrachia</taxon>
        <taxon>Caudata</taxon>
        <taxon>Salamandroidea</taxon>
        <taxon>Salamandridae</taxon>
        <taxon>Pleurodelinae</taxon>
        <taxon>Pleurodeles</taxon>
    </lineage>
</organism>
<dbReference type="EMBL" id="JANPWB010000009">
    <property type="protein sequence ID" value="KAJ1149009.1"/>
    <property type="molecule type" value="Genomic_DNA"/>
</dbReference>
<gene>
    <name evidence="1" type="ORF">NDU88_001830</name>
</gene>
<protein>
    <recommendedName>
        <fullName evidence="3">MHC class I antigen</fullName>
    </recommendedName>
</protein>
<comment type="caution">
    <text evidence="1">The sequence shown here is derived from an EMBL/GenBank/DDBJ whole genome shotgun (WGS) entry which is preliminary data.</text>
</comment>
<sequence length="98" mass="11697">MKVVKVLNGEVQLEDRRVRNLRHVSLFKASNLSQESVCEDLDEESGYLWGYEGEDVWCVDRMWKVDIRSTRQEFGRWQLGETERFRERFQHCSCNVPA</sequence>
<dbReference type="Proteomes" id="UP001066276">
    <property type="component" value="Chromosome 5"/>
</dbReference>
<keyword evidence="2" id="KW-1185">Reference proteome</keyword>
<reference evidence="1" key="1">
    <citation type="journal article" date="2022" name="bioRxiv">
        <title>Sequencing and chromosome-scale assembly of the giantPleurodeles waltlgenome.</title>
        <authorList>
            <person name="Brown T."/>
            <person name="Elewa A."/>
            <person name="Iarovenko S."/>
            <person name="Subramanian E."/>
            <person name="Araus A.J."/>
            <person name="Petzold A."/>
            <person name="Susuki M."/>
            <person name="Suzuki K.-i.T."/>
            <person name="Hayashi T."/>
            <person name="Toyoda A."/>
            <person name="Oliveira C."/>
            <person name="Osipova E."/>
            <person name="Leigh N.D."/>
            <person name="Simon A."/>
            <person name="Yun M.H."/>
        </authorList>
    </citation>
    <scope>NUCLEOTIDE SEQUENCE</scope>
    <source>
        <strain evidence="1">20211129_DDA</strain>
        <tissue evidence="1">Liver</tissue>
    </source>
</reference>